<dbReference type="EMBL" id="JACBZV010000006">
    <property type="protein sequence ID" value="NYJ12975.1"/>
    <property type="molecule type" value="Genomic_DNA"/>
</dbReference>
<evidence type="ECO:0000313" key="1">
    <source>
        <dbReference type="EMBL" id="NYJ12975.1"/>
    </source>
</evidence>
<sequence>MKNHIFTHPPIRFSAGCVNAYVLEKPIFNAIDGNIKNDREDNMENKRANCIIEVSVDGVNGRYAVGIMNMRQALDLPEMPSLSYTHPDPVKAAAGIVVSRKELAGFMACR</sequence>
<proteinExistence type="predicted"/>
<reference evidence="1 2" key="1">
    <citation type="submission" date="2020-07" db="EMBL/GenBank/DDBJ databases">
        <title>Genomic Encyclopedia of Type Strains, Phase IV (KMG-V): Genome sequencing to study the core and pangenomes of soil and plant-associated prokaryotes.</title>
        <authorList>
            <person name="Whitman W."/>
        </authorList>
    </citation>
    <scope>NUCLEOTIDE SEQUENCE [LARGE SCALE GENOMIC DNA]</scope>
    <source>
        <strain evidence="1 2">SEMIA 4052</strain>
    </source>
</reference>
<dbReference type="AlphaFoldDB" id="A0A7Z0E0U6"/>
<comment type="caution">
    <text evidence="1">The sequence shown here is derived from an EMBL/GenBank/DDBJ whole genome shotgun (WGS) entry which is preliminary data.</text>
</comment>
<evidence type="ECO:0000313" key="2">
    <source>
        <dbReference type="Proteomes" id="UP000535276"/>
    </source>
</evidence>
<gene>
    <name evidence="1" type="ORF">GGI64_004049</name>
</gene>
<organism evidence="1 2">
    <name type="scientific">Rhizobium leguminosarum</name>
    <dbReference type="NCBI Taxonomy" id="384"/>
    <lineage>
        <taxon>Bacteria</taxon>
        <taxon>Pseudomonadati</taxon>
        <taxon>Pseudomonadota</taxon>
        <taxon>Alphaproteobacteria</taxon>
        <taxon>Hyphomicrobiales</taxon>
        <taxon>Rhizobiaceae</taxon>
        <taxon>Rhizobium/Agrobacterium group</taxon>
        <taxon>Rhizobium</taxon>
    </lineage>
</organism>
<dbReference type="Proteomes" id="UP000535276">
    <property type="component" value="Unassembled WGS sequence"/>
</dbReference>
<accession>A0A7Z0E0U6</accession>
<protein>
    <submittedName>
        <fullName evidence="1">Uncharacterized protein</fullName>
    </submittedName>
</protein>
<name>A0A7Z0E0U6_RHILE</name>